<dbReference type="CDD" id="cd00010">
    <property type="entry name" value="AAI_LTSS"/>
    <property type="match status" value="1"/>
</dbReference>
<dbReference type="Gene3D" id="1.10.110.10">
    <property type="entry name" value="Plant lipid-transfer and hydrophobic proteins"/>
    <property type="match status" value="1"/>
</dbReference>
<evidence type="ECO:0000313" key="12">
    <source>
        <dbReference type="Proteomes" id="UP001454036"/>
    </source>
</evidence>
<dbReference type="GO" id="GO:0005886">
    <property type="term" value="C:plasma membrane"/>
    <property type="evidence" value="ECO:0007669"/>
    <property type="project" value="UniProtKB-SubCell"/>
</dbReference>
<evidence type="ECO:0000259" key="10">
    <source>
        <dbReference type="SMART" id="SM00499"/>
    </source>
</evidence>
<keyword evidence="12" id="KW-1185">Reference proteome</keyword>
<gene>
    <name evidence="11" type="ORF">LIER_36105</name>
</gene>
<protein>
    <recommendedName>
        <fullName evidence="10">Bifunctional inhibitor/plant lipid transfer protein/seed storage helical domain-containing protein</fullName>
    </recommendedName>
</protein>
<dbReference type="Proteomes" id="UP001454036">
    <property type="component" value="Unassembled WGS sequence"/>
</dbReference>
<keyword evidence="9" id="KW-0472">Membrane</keyword>
<name>A0AAV3P5N0_LITER</name>
<keyword evidence="4" id="KW-0336">GPI-anchor</keyword>
<dbReference type="SUPFAM" id="SSF47699">
    <property type="entry name" value="Bifunctional inhibitor/lipid-transfer protein/seed storage 2S albumin"/>
    <property type="match status" value="1"/>
</dbReference>
<evidence type="ECO:0000313" key="11">
    <source>
        <dbReference type="EMBL" id="GAA0145308.1"/>
    </source>
</evidence>
<accession>A0AAV3P5N0</accession>
<dbReference type="AlphaFoldDB" id="A0AAV3P5N0"/>
<dbReference type="PANTHER" id="PTHR33044">
    <property type="entry name" value="BIFUNCTIONAL INHIBITOR/LIPID-TRANSFER PROTEIN/SEED STORAGE 2S ALBUMIN SUPERFAMILY PROTEIN-RELATED"/>
    <property type="match status" value="1"/>
</dbReference>
<dbReference type="InterPro" id="IPR043325">
    <property type="entry name" value="LTSS"/>
</dbReference>
<feature type="domain" description="Bifunctional inhibitor/plant lipid transfer protein/seed storage helical" evidence="10">
    <location>
        <begin position="31"/>
        <end position="109"/>
    </location>
</feature>
<evidence type="ECO:0000256" key="4">
    <source>
        <dbReference type="ARBA" id="ARBA00022622"/>
    </source>
</evidence>
<comment type="similarity">
    <text evidence="2">Belongs to the plant LTP family.</text>
</comment>
<organism evidence="11 12">
    <name type="scientific">Lithospermum erythrorhizon</name>
    <name type="common">Purple gromwell</name>
    <name type="synonym">Lithospermum officinale var. erythrorhizon</name>
    <dbReference type="NCBI Taxonomy" id="34254"/>
    <lineage>
        <taxon>Eukaryota</taxon>
        <taxon>Viridiplantae</taxon>
        <taxon>Streptophyta</taxon>
        <taxon>Embryophyta</taxon>
        <taxon>Tracheophyta</taxon>
        <taxon>Spermatophyta</taxon>
        <taxon>Magnoliopsida</taxon>
        <taxon>eudicotyledons</taxon>
        <taxon>Gunneridae</taxon>
        <taxon>Pentapetalae</taxon>
        <taxon>asterids</taxon>
        <taxon>lamiids</taxon>
        <taxon>Boraginales</taxon>
        <taxon>Boraginaceae</taxon>
        <taxon>Boraginoideae</taxon>
        <taxon>Lithospermeae</taxon>
        <taxon>Lithospermum</taxon>
    </lineage>
</organism>
<evidence type="ECO:0000256" key="5">
    <source>
        <dbReference type="ARBA" id="ARBA00022729"/>
    </source>
</evidence>
<evidence type="ECO:0000256" key="6">
    <source>
        <dbReference type="ARBA" id="ARBA00023157"/>
    </source>
</evidence>
<evidence type="ECO:0000256" key="7">
    <source>
        <dbReference type="ARBA" id="ARBA00023180"/>
    </source>
</evidence>
<proteinExistence type="inferred from homology"/>
<evidence type="ECO:0000256" key="9">
    <source>
        <dbReference type="SAM" id="Phobius"/>
    </source>
</evidence>
<evidence type="ECO:0000256" key="3">
    <source>
        <dbReference type="ARBA" id="ARBA00022475"/>
    </source>
</evidence>
<evidence type="ECO:0000256" key="2">
    <source>
        <dbReference type="ARBA" id="ARBA00009748"/>
    </source>
</evidence>
<dbReference type="EMBL" id="BAABME010016286">
    <property type="protein sequence ID" value="GAA0145308.1"/>
    <property type="molecule type" value="Genomic_DNA"/>
</dbReference>
<dbReference type="InterPro" id="IPR036312">
    <property type="entry name" value="Bifun_inhib/LTP/seed_sf"/>
</dbReference>
<dbReference type="InterPro" id="IPR016140">
    <property type="entry name" value="Bifunc_inhib/LTP/seed_store"/>
</dbReference>
<comment type="subcellular location">
    <subcellularLocation>
        <location evidence="1">Cell membrane</location>
        <topology evidence="1">Lipid-anchor</topology>
        <topology evidence="1">GPI-anchor</topology>
    </subcellularLocation>
</comment>
<keyword evidence="7" id="KW-0325">Glycoprotein</keyword>
<keyword evidence="6" id="KW-1015">Disulfide bond</keyword>
<evidence type="ECO:0000256" key="1">
    <source>
        <dbReference type="ARBA" id="ARBA00004609"/>
    </source>
</evidence>
<reference evidence="11 12" key="1">
    <citation type="submission" date="2024-01" db="EMBL/GenBank/DDBJ databases">
        <title>The complete chloroplast genome sequence of Lithospermum erythrorhizon: insights into the phylogenetic relationship among Boraginaceae species and the maternal lineages of purple gromwells.</title>
        <authorList>
            <person name="Okada T."/>
            <person name="Watanabe K."/>
        </authorList>
    </citation>
    <scope>NUCLEOTIDE SEQUENCE [LARGE SCALE GENOMIC DNA]</scope>
</reference>
<keyword evidence="5" id="KW-0732">Signal</keyword>
<evidence type="ECO:0000256" key="8">
    <source>
        <dbReference type="ARBA" id="ARBA00023288"/>
    </source>
</evidence>
<keyword evidence="8" id="KW-0449">Lipoprotein</keyword>
<keyword evidence="9" id="KW-1133">Transmembrane helix</keyword>
<feature type="transmembrane region" description="Helical" evidence="9">
    <location>
        <begin position="7"/>
        <end position="27"/>
    </location>
</feature>
<sequence length="137" mass="14694">MALRSSIVYSLAISLIILCIPGIYGQINSPCTASMLTSFTPCMSFLTSGSNITQPPPGCCNAISSLMGNSSDCFCQLATGNIFFRIPINRTLAYSLPRACNMPNVTLQCQRKNFFNRFFTRKSSSGSGSPAPAPGIF</sequence>
<keyword evidence="3" id="KW-1003">Cell membrane</keyword>
<keyword evidence="9" id="KW-0812">Transmembrane</keyword>
<dbReference type="GO" id="GO:0098552">
    <property type="term" value="C:side of membrane"/>
    <property type="evidence" value="ECO:0007669"/>
    <property type="project" value="UniProtKB-KW"/>
</dbReference>
<dbReference type="SMART" id="SM00499">
    <property type="entry name" value="AAI"/>
    <property type="match status" value="1"/>
</dbReference>
<dbReference type="Pfam" id="PF14368">
    <property type="entry name" value="LTP_2"/>
    <property type="match status" value="1"/>
</dbReference>
<comment type="caution">
    <text evidence="11">The sequence shown here is derived from an EMBL/GenBank/DDBJ whole genome shotgun (WGS) entry which is preliminary data.</text>
</comment>